<name>A0A0K8TUQ4_EPIPO</name>
<reference evidence="11" key="1">
    <citation type="journal article" date="2015" name="PLoS ONE">
        <title>The Peripheral Olfactory Repertoire of the Lightbrown Apple Moth, Epiphyas postvittana.</title>
        <authorList>
            <person name="Corcoran J.A."/>
            <person name="Jordan M.D."/>
            <person name="Thrimawithana A.H."/>
            <person name="Crowhurst R.N."/>
            <person name="Newcomb R.D."/>
        </authorList>
    </citation>
    <scope>NUCLEOTIDE SEQUENCE</scope>
</reference>
<keyword evidence="5 10" id="KW-0552">Olfaction</keyword>
<comment type="subcellular location">
    <subcellularLocation>
        <location evidence="1 10">Cell membrane</location>
        <topology evidence="1 10">Multi-pass membrane protein</topology>
    </subcellularLocation>
</comment>
<keyword evidence="4 10" id="KW-0812">Transmembrane</keyword>
<feature type="transmembrane region" description="Helical" evidence="10">
    <location>
        <begin position="183"/>
        <end position="205"/>
    </location>
</feature>
<keyword evidence="2" id="KW-1003">Cell membrane</keyword>
<feature type="transmembrane region" description="Helical" evidence="10">
    <location>
        <begin position="316"/>
        <end position="337"/>
    </location>
</feature>
<evidence type="ECO:0000313" key="11">
    <source>
        <dbReference type="EMBL" id="JAI18013.1"/>
    </source>
</evidence>
<comment type="similarity">
    <text evidence="10">Belongs to the insect chemoreceptor superfamily. Heteromeric odorant receptor channel (TC 1.A.69) family.</text>
</comment>
<evidence type="ECO:0000256" key="10">
    <source>
        <dbReference type="RuleBase" id="RU351113"/>
    </source>
</evidence>
<dbReference type="GO" id="GO:0004984">
    <property type="term" value="F:olfactory receptor activity"/>
    <property type="evidence" value="ECO:0007669"/>
    <property type="project" value="InterPro"/>
</dbReference>
<dbReference type="InterPro" id="IPR004117">
    <property type="entry name" value="7tm6_olfct_rcpt"/>
</dbReference>
<evidence type="ECO:0000256" key="1">
    <source>
        <dbReference type="ARBA" id="ARBA00004651"/>
    </source>
</evidence>
<dbReference type="GO" id="GO:0005549">
    <property type="term" value="F:odorant binding"/>
    <property type="evidence" value="ECO:0007669"/>
    <property type="project" value="InterPro"/>
</dbReference>
<keyword evidence="6 10" id="KW-1133">Transmembrane helix</keyword>
<dbReference type="EMBL" id="GCVX01000217">
    <property type="protein sequence ID" value="JAI18013.1"/>
    <property type="molecule type" value="Transcribed_RNA"/>
</dbReference>
<evidence type="ECO:0000256" key="2">
    <source>
        <dbReference type="ARBA" id="ARBA00022475"/>
    </source>
</evidence>
<evidence type="ECO:0000256" key="3">
    <source>
        <dbReference type="ARBA" id="ARBA00022606"/>
    </source>
</evidence>
<evidence type="ECO:0000256" key="7">
    <source>
        <dbReference type="ARBA" id="ARBA00023136"/>
    </source>
</evidence>
<dbReference type="GO" id="GO:0005886">
    <property type="term" value="C:plasma membrane"/>
    <property type="evidence" value="ECO:0007669"/>
    <property type="project" value="UniProtKB-SubCell"/>
</dbReference>
<comment type="caution">
    <text evidence="10">Lacks conserved residue(s) required for the propagation of feature annotation.</text>
</comment>
<keyword evidence="7 10" id="KW-0472">Membrane</keyword>
<proteinExistence type="inferred from homology"/>
<evidence type="ECO:0000256" key="4">
    <source>
        <dbReference type="ARBA" id="ARBA00022692"/>
    </source>
</evidence>
<keyword evidence="8 10" id="KW-0675">Receptor</keyword>
<dbReference type="PANTHER" id="PTHR21137:SF35">
    <property type="entry name" value="ODORANT RECEPTOR 19A-RELATED"/>
    <property type="match status" value="1"/>
</dbReference>
<dbReference type="GO" id="GO:0007165">
    <property type="term" value="P:signal transduction"/>
    <property type="evidence" value="ECO:0007669"/>
    <property type="project" value="UniProtKB-KW"/>
</dbReference>
<evidence type="ECO:0000256" key="6">
    <source>
        <dbReference type="ARBA" id="ARBA00022989"/>
    </source>
</evidence>
<sequence length="416" mass="47763">MALLASLWRRLTPTKALEDSSGKLETAFFESVYRVIYITGLSHLELGIGYRLYSSWVKLMMSLFAAGETWYLVSSYQLVDIFIEQLNVMVIQLTALIRFKSKRDHERLYKKLATSMELSNYDTSTPARSALVELWRLRSEKYLKLIYALGTCTLIMWFVYPLIDDVECNLMVAVRLPLDYCTPVRYPIAFLTSMVAFCFVAYFVMTNDVIMQAHLMHLLCQYAVLIDCFENILVDCERDFQGVSRNELIHNNDFRTKYLERLGGLVDQHKQLLNHTMELRKILSAPMLAQVMASGMQICFAGYQVTMTISESASKFLMSFLYLGYNMFQLFVVCRWCDEIKTQSVKIGDALYCSSWERGLTTIPGVRTRLMLVAMRAHKPVVLTAGGLYDLSLSSFADLVKSSYTALTVLLRLRDD</sequence>
<evidence type="ECO:0000256" key="8">
    <source>
        <dbReference type="ARBA" id="ARBA00023170"/>
    </source>
</evidence>
<dbReference type="PANTHER" id="PTHR21137">
    <property type="entry name" value="ODORANT RECEPTOR"/>
    <property type="match status" value="1"/>
</dbReference>
<accession>A0A0K8TUQ4</accession>
<evidence type="ECO:0000256" key="5">
    <source>
        <dbReference type="ARBA" id="ARBA00022725"/>
    </source>
</evidence>
<feature type="transmembrane region" description="Helical" evidence="10">
    <location>
        <begin position="282"/>
        <end position="304"/>
    </location>
</feature>
<dbReference type="AlphaFoldDB" id="A0A0K8TUQ4"/>
<protein>
    <recommendedName>
        <fullName evidence="10">Odorant receptor</fullName>
    </recommendedName>
</protein>
<dbReference type="Pfam" id="PF02949">
    <property type="entry name" value="7tm_6"/>
    <property type="match status" value="1"/>
</dbReference>
<evidence type="ECO:0000256" key="9">
    <source>
        <dbReference type="ARBA" id="ARBA00023224"/>
    </source>
</evidence>
<organism evidence="11">
    <name type="scientific">Epiphyas postvittana</name>
    <name type="common">Light brown apple moth</name>
    <dbReference type="NCBI Taxonomy" id="65032"/>
    <lineage>
        <taxon>Eukaryota</taxon>
        <taxon>Metazoa</taxon>
        <taxon>Ecdysozoa</taxon>
        <taxon>Arthropoda</taxon>
        <taxon>Hexapoda</taxon>
        <taxon>Insecta</taxon>
        <taxon>Pterygota</taxon>
        <taxon>Neoptera</taxon>
        <taxon>Endopterygota</taxon>
        <taxon>Lepidoptera</taxon>
        <taxon>Glossata</taxon>
        <taxon>Ditrysia</taxon>
        <taxon>Tortricoidea</taxon>
        <taxon>Tortricidae</taxon>
        <taxon>Tortricinae</taxon>
        <taxon>Epiphyas</taxon>
    </lineage>
</organism>
<keyword evidence="9 10" id="KW-0807">Transducer</keyword>
<keyword evidence="3 10" id="KW-0716">Sensory transduction</keyword>
<feature type="transmembrane region" description="Helical" evidence="10">
    <location>
        <begin position="145"/>
        <end position="163"/>
    </location>
</feature>